<dbReference type="Pfam" id="PF14344">
    <property type="entry name" value="DUF4397"/>
    <property type="match status" value="1"/>
</dbReference>
<accession>A0ABP7PHQ2</accession>
<evidence type="ECO:0000313" key="2">
    <source>
        <dbReference type="EMBL" id="GAA3965773.1"/>
    </source>
</evidence>
<keyword evidence="3" id="KW-1185">Reference proteome</keyword>
<gene>
    <name evidence="2" type="ORF">GCM10022210_12770</name>
</gene>
<reference evidence="3" key="1">
    <citation type="journal article" date="2019" name="Int. J. Syst. Evol. Microbiol.">
        <title>The Global Catalogue of Microorganisms (GCM) 10K type strain sequencing project: providing services to taxonomists for standard genome sequencing and annotation.</title>
        <authorList>
            <consortium name="The Broad Institute Genomics Platform"/>
            <consortium name="The Broad Institute Genome Sequencing Center for Infectious Disease"/>
            <person name="Wu L."/>
            <person name="Ma J."/>
        </authorList>
    </citation>
    <scope>NUCLEOTIDE SEQUENCE [LARGE SCALE GENOMIC DNA]</scope>
    <source>
        <strain evidence="3">JCM 16601</strain>
    </source>
</reference>
<sequence>MDNRIKSFFIVAVAVTCWASCKKKGDAPTKSVGTSLVNVLNLSNNNINFYINGNRINNTTTFYPGGTLGYMNVISGTQNYSFKVDGSGANSPFYNKPFKADSAAGYTFYVAGQTENDVFSTHDTWFPDTGANLTKYAQIRFVNASSVAGNVKFVLVGKNSTIADSVQFDNVPYKTITDFTRITKGIHYIGIYRSAYPQTPKIDTVTISAGKIYTFYGYGTSIPAGNLGIIAGLFNNG</sequence>
<dbReference type="RefSeq" id="WP_259088534.1">
    <property type="nucleotide sequence ID" value="NZ_BAAAZC010000009.1"/>
</dbReference>
<proteinExistence type="predicted"/>
<feature type="domain" description="DUF4397" evidence="1">
    <location>
        <begin position="35"/>
        <end position="152"/>
    </location>
</feature>
<dbReference type="InterPro" id="IPR025510">
    <property type="entry name" value="DUF4397"/>
</dbReference>
<name>A0ABP7PHQ2_9SPHI</name>
<dbReference type="EMBL" id="BAAAZC010000009">
    <property type="protein sequence ID" value="GAA3965773.1"/>
    <property type="molecule type" value="Genomic_DNA"/>
</dbReference>
<dbReference type="Proteomes" id="UP001500742">
    <property type="component" value="Unassembled WGS sequence"/>
</dbReference>
<evidence type="ECO:0000259" key="1">
    <source>
        <dbReference type="Pfam" id="PF14344"/>
    </source>
</evidence>
<evidence type="ECO:0000313" key="3">
    <source>
        <dbReference type="Proteomes" id="UP001500742"/>
    </source>
</evidence>
<organism evidence="2 3">
    <name type="scientific">Mucilaginibacter dorajii</name>
    <dbReference type="NCBI Taxonomy" id="692994"/>
    <lineage>
        <taxon>Bacteria</taxon>
        <taxon>Pseudomonadati</taxon>
        <taxon>Bacteroidota</taxon>
        <taxon>Sphingobacteriia</taxon>
        <taxon>Sphingobacteriales</taxon>
        <taxon>Sphingobacteriaceae</taxon>
        <taxon>Mucilaginibacter</taxon>
    </lineage>
</organism>
<protein>
    <recommendedName>
        <fullName evidence="1">DUF4397 domain-containing protein</fullName>
    </recommendedName>
</protein>
<comment type="caution">
    <text evidence="2">The sequence shown here is derived from an EMBL/GenBank/DDBJ whole genome shotgun (WGS) entry which is preliminary data.</text>
</comment>